<sequence length="220" mass="24118">MPDVEENDKHCEEERICEKDAKVFEGQRLMRDESSGWRPRGRLAASPELAGCHMCPLFSPLSVTQSFHELITVIGASTMDYVSHSSASLARSLSIMQFSKVTNVAHMQNLLAEYCDVRQSRATSHMFLTHRLALHHILIRATTRDQALERQRAAVLRAEAGKAGGMKRLAASDDSSPLMSLTAINSTLGSRTQHSPPPAALLPGLGFLYTPPSPSRRPGA</sequence>
<name>A0AAD6AN53_9TELE</name>
<protein>
    <submittedName>
        <fullName evidence="2">Uncharacterized protein</fullName>
    </submittedName>
</protein>
<keyword evidence="3" id="KW-1185">Reference proteome</keyword>
<comment type="caution">
    <text evidence="2">The sequence shown here is derived from an EMBL/GenBank/DDBJ whole genome shotgun (WGS) entry which is preliminary data.</text>
</comment>
<accession>A0AAD6AN53</accession>
<feature type="region of interest" description="Disordered" evidence="1">
    <location>
        <begin position="188"/>
        <end position="220"/>
    </location>
</feature>
<dbReference type="EMBL" id="JAPTMU010000017">
    <property type="protein sequence ID" value="KAJ4928610.1"/>
    <property type="molecule type" value="Genomic_DNA"/>
</dbReference>
<proteinExistence type="predicted"/>
<dbReference type="AlphaFoldDB" id="A0AAD6AN53"/>
<evidence type="ECO:0000313" key="2">
    <source>
        <dbReference type="EMBL" id="KAJ4928610.1"/>
    </source>
</evidence>
<evidence type="ECO:0000313" key="3">
    <source>
        <dbReference type="Proteomes" id="UP001219934"/>
    </source>
</evidence>
<reference evidence="2" key="1">
    <citation type="submission" date="2022-11" db="EMBL/GenBank/DDBJ databases">
        <title>Chromosome-level genome of Pogonophryne albipinna.</title>
        <authorList>
            <person name="Jo E."/>
        </authorList>
    </citation>
    <scope>NUCLEOTIDE SEQUENCE</scope>
    <source>
        <strain evidence="2">SGF0006</strain>
        <tissue evidence="2">Muscle</tissue>
    </source>
</reference>
<dbReference type="Proteomes" id="UP001219934">
    <property type="component" value="Unassembled WGS sequence"/>
</dbReference>
<feature type="compositionally biased region" description="Pro residues" evidence="1">
    <location>
        <begin position="211"/>
        <end position="220"/>
    </location>
</feature>
<evidence type="ECO:0000256" key="1">
    <source>
        <dbReference type="SAM" id="MobiDB-lite"/>
    </source>
</evidence>
<organism evidence="2 3">
    <name type="scientific">Pogonophryne albipinna</name>
    <dbReference type="NCBI Taxonomy" id="1090488"/>
    <lineage>
        <taxon>Eukaryota</taxon>
        <taxon>Metazoa</taxon>
        <taxon>Chordata</taxon>
        <taxon>Craniata</taxon>
        <taxon>Vertebrata</taxon>
        <taxon>Euteleostomi</taxon>
        <taxon>Actinopterygii</taxon>
        <taxon>Neopterygii</taxon>
        <taxon>Teleostei</taxon>
        <taxon>Neoteleostei</taxon>
        <taxon>Acanthomorphata</taxon>
        <taxon>Eupercaria</taxon>
        <taxon>Perciformes</taxon>
        <taxon>Notothenioidei</taxon>
        <taxon>Pogonophryne</taxon>
    </lineage>
</organism>
<gene>
    <name evidence="2" type="ORF">JOQ06_004240</name>
</gene>